<dbReference type="GO" id="GO:0003677">
    <property type="term" value="F:DNA binding"/>
    <property type="evidence" value="ECO:0007669"/>
    <property type="project" value="InterPro"/>
</dbReference>
<evidence type="ECO:0000313" key="5">
    <source>
        <dbReference type="Proteomes" id="UP000593892"/>
    </source>
</evidence>
<dbReference type="SUPFAM" id="SSF52172">
    <property type="entry name" value="CheY-like"/>
    <property type="match status" value="1"/>
</dbReference>
<name>A0A7S7NSM4_PALFE</name>
<dbReference type="RefSeq" id="WP_194450176.1">
    <property type="nucleotide sequence ID" value="NZ_CP063849.1"/>
</dbReference>
<keyword evidence="1" id="KW-0597">Phosphoprotein</keyword>
<keyword evidence="5" id="KW-1185">Reference proteome</keyword>
<dbReference type="PANTHER" id="PTHR37299">
    <property type="entry name" value="TRANSCRIPTIONAL REGULATOR-RELATED"/>
    <property type="match status" value="1"/>
</dbReference>
<dbReference type="EMBL" id="CP063849">
    <property type="protein sequence ID" value="QOY88514.1"/>
    <property type="molecule type" value="Genomic_DNA"/>
</dbReference>
<dbReference type="Gene3D" id="2.40.50.1020">
    <property type="entry name" value="LytTr DNA-binding domain"/>
    <property type="match status" value="1"/>
</dbReference>
<reference evidence="4 5" key="1">
    <citation type="submission" date="2020-10" db="EMBL/GenBank/DDBJ databases">
        <title>Complete genome sequence of Paludibaculum fermentans P105T, a facultatively anaerobic acidobacterium capable of dissimilatory Fe(III) reduction.</title>
        <authorList>
            <person name="Dedysh S.N."/>
            <person name="Beletsky A.V."/>
            <person name="Kulichevskaya I.S."/>
            <person name="Mardanov A.V."/>
            <person name="Ravin N.V."/>
        </authorList>
    </citation>
    <scope>NUCLEOTIDE SEQUENCE [LARGE SCALE GENOMIC DNA]</scope>
    <source>
        <strain evidence="4 5">P105</strain>
    </source>
</reference>
<accession>A0A7S7NSM4</accession>
<evidence type="ECO:0000259" key="3">
    <source>
        <dbReference type="PROSITE" id="PS50930"/>
    </source>
</evidence>
<dbReference type="PROSITE" id="PS50930">
    <property type="entry name" value="HTH_LYTTR"/>
    <property type="match status" value="1"/>
</dbReference>
<dbReference type="InterPro" id="IPR001789">
    <property type="entry name" value="Sig_transdc_resp-reg_receiver"/>
</dbReference>
<dbReference type="AlphaFoldDB" id="A0A7S7NSM4"/>
<gene>
    <name evidence="4" type="ORF">IRI77_00680</name>
</gene>
<dbReference type="KEGG" id="pfer:IRI77_00680"/>
<dbReference type="SMART" id="SM00448">
    <property type="entry name" value="REC"/>
    <property type="match status" value="1"/>
</dbReference>
<evidence type="ECO:0000313" key="4">
    <source>
        <dbReference type="EMBL" id="QOY88514.1"/>
    </source>
</evidence>
<dbReference type="GO" id="GO:0000156">
    <property type="term" value="F:phosphorelay response regulator activity"/>
    <property type="evidence" value="ECO:0007669"/>
    <property type="project" value="InterPro"/>
</dbReference>
<feature type="modified residue" description="4-aspartylphosphate" evidence="1">
    <location>
        <position position="53"/>
    </location>
</feature>
<dbReference type="PANTHER" id="PTHR37299:SF1">
    <property type="entry name" value="STAGE 0 SPORULATION PROTEIN A HOMOLOG"/>
    <property type="match status" value="1"/>
</dbReference>
<dbReference type="SMART" id="SM00850">
    <property type="entry name" value="LytTR"/>
    <property type="match status" value="1"/>
</dbReference>
<dbReference type="InterPro" id="IPR011006">
    <property type="entry name" value="CheY-like_superfamily"/>
</dbReference>
<feature type="domain" description="Response regulatory" evidence="2">
    <location>
        <begin position="2"/>
        <end position="113"/>
    </location>
</feature>
<organism evidence="4 5">
    <name type="scientific">Paludibaculum fermentans</name>
    <dbReference type="NCBI Taxonomy" id="1473598"/>
    <lineage>
        <taxon>Bacteria</taxon>
        <taxon>Pseudomonadati</taxon>
        <taxon>Acidobacteriota</taxon>
        <taxon>Terriglobia</taxon>
        <taxon>Bryobacterales</taxon>
        <taxon>Bryobacteraceae</taxon>
        <taxon>Paludibaculum</taxon>
    </lineage>
</organism>
<dbReference type="Pfam" id="PF00072">
    <property type="entry name" value="Response_reg"/>
    <property type="match status" value="1"/>
</dbReference>
<dbReference type="Gene3D" id="3.40.50.2300">
    <property type="match status" value="1"/>
</dbReference>
<dbReference type="InterPro" id="IPR007492">
    <property type="entry name" value="LytTR_DNA-bd_dom"/>
</dbReference>
<evidence type="ECO:0000259" key="2">
    <source>
        <dbReference type="PROSITE" id="PS50110"/>
    </source>
</evidence>
<sequence>MKAILVDDERLARMELRRLLAAHPEIEIVAETANAEEAEILIGSLEPDVLFLDVQMPGRSGFDLLASLDRAPHTIFVTAYDEYALRAFEFSAVDYLLKPVAPERLATALIRLKSAGPQAETAATRIPATQQIFVRDGERCWFVRLSDIALFESEGNYTRLYFAANRPLILRSLSYLEARLDPEIFFRTSRRHIVNLRLLDTITPSIDGGYDLKLVTGQQVEMSRRRAQEFREKMSI</sequence>
<dbReference type="Pfam" id="PF04397">
    <property type="entry name" value="LytTR"/>
    <property type="match status" value="1"/>
</dbReference>
<dbReference type="PROSITE" id="PS50110">
    <property type="entry name" value="RESPONSE_REGULATORY"/>
    <property type="match status" value="1"/>
</dbReference>
<proteinExistence type="predicted"/>
<evidence type="ECO:0000256" key="1">
    <source>
        <dbReference type="PROSITE-ProRule" id="PRU00169"/>
    </source>
</evidence>
<dbReference type="InterPro" id="IPR046947">
    <property type="entry name" value="LytR-like"/>
</dbReference>
<dbReference type="Proteomes" id="UP000593892">
    <property type="component" value="Chromosome"/>
</dbReference>
<feature type="domain" description="HTH LytTR-type" evidence="3">
    <location>
        <begin position="132"/>
        <end position="236"/>
    </location>
</feature>
<protein>
    <submittedName>
        <fullName evidence="4">Response regulator</fullName>
    </submittedName>
</protein>